<reference evidence="5 6" key="1">
    <citation type="submission" date="2023-05" db="EMBL/GenBank/DDBJ databases">
        <title>B98-5 Cell Line De Novo Hybrid Assembly: An Optical Mapping Approach.</title>
        <authorList>
            <person name="Kananen K."/>
            <person name="Auerbach J.A."/>
            <person name="Kautto E."/>
            <person name="Blachly J.S."/>
        </authorList>
    </citation>
    <scope>NUCLEOTIDE SEQUENCE [LARGE SCALE GENOMIC DNA]</scope>
    <source>
        <strain evidence="5">B95-8</strain>
        <tissue evidence="5">Cell line</tissue>
    </source>
</reference>
<evidence type="ECO:0000256" key="2">
    <source>
        <dbReference type="ARBA" id="ARBA00023180"/>
    </source>
</evidence>
<dbReference type="PANTHER" id="PTHR11339">
    <property type="entry name" value="EXTRACELLULAR MATRIX GLYCOPROTEIN RELATED"/>
    <property type="match status" value="1"/>
</dbReference>
<dbReference type="Pfam" id="PF01826">
    <property type="entry name" value="TIL"/>
    <property type="match status" value="1"/>
</dbReference>
<dbReference type="SMART" id="SM00832">
    <property type="entry name" value="C8"/>
    <property type="match status" value="1"/>
</dbReference>
<dbReference type="PROSITE" id="PS51233">
    <property type="entry name" value="VWFD"/>
    <property type="match status" value="1"/>
</dbReference>
<dbReference type="SUPFAM" id="SSF57567">
    <property type="entry name" value="Serine protease inhibitors"/>
    <property type="match status" value="2"/>
</dbReference>
<dbReference type="Gene3D" id="2.10.25.10">
    <property type="entry name" value="Laminin"/>
    <property type="match status" value="2"/>
</dbReference>
<organism evidence="5 6">
    <name type="scientific">Saguinus oedipus</name>
    <name type="common">Cotton-top tamarin</name>
    <name type="synonym">Oedipomidas oedipus</name>
    <dbReference type="NCBI Taxonomy" id="9490"/>
    <lineage>
        <taxon>Eukaryota</taxon>
        <taxon>Metazoa</taxon>
        <taxon>Chordata</taxon>
        <taxon>Craniata</taxon>
        <taxon>Vertebrata</taxon>
        <taxon>Euteleostomi</taxon>
        <taxon>Mammalia</taxon>
        <taxon>Eutheria</taxon>
        <taxon>Euarchontoglires</taxon>
        <taxon>Primates</taxon>
        <taxon>Haplorrhini</taxon>
        <taxon>Platyrrhini</taxon>
        <taxon>Cebidae</taxon>
        <taxon>Callitrichinae</taxon>
        <taxon>Saguinus</taxon>
    </lineage>
</organism>
<dbReference type="Pfam" id="PF08742">
    <property type="entry name" value="C8"/>
    <property type="match status" value="1"/>
</dbReference>
<evidence type="ECO:0000313" key="6">
    <source>
        <dbReference type="Proteomes" id="UP001266305"/>
    </source>
</evidence>
<keyword evidence="6" id="KW-1185">Reference proteome</keyword>
<gene>
    <name evidence="5" type="ORF">P7K49_040220</name>
</gene>
<dbReference type="InterPro" id="IPR036084">
    <property type="entry name" value="Ser_inhib-like_sf"/>
</dbReference>
<dbReference type="SMART" id="SM00216">
    <property type="entry name" value="VWD"/>
    <property type="match status" value="1"/>
</dbReference>
<dbReference type="EMBL" id="JASSZA010000411">
    <property type="protein sequence ID" value="KAK2081105.1"/>
    <property type="molecule type" value="Genomic_DNA"/>
</dbReference>
<dbReference type="CDD" id="cd19941">
    <property type="entry name" value="TIL"/>
    <property type="match status" value="2"/>
</dbReference>
<dbReference type="Proteomes" id="UP001266305">
    <property type="component" value="Unassembled WGS sequence"/>
</dbReference>
<protein>
    <recommendedName>
        <fullName evidence="4">VWFD domain-containing protein</fullName>
    </recommendedName>
</protein>
<sequence length="450" mass="48812">MGGPRRGVGSQAAVDQAPASAAGGSGKPAPPTARGGHTAVMEPGTGWGCGGRVWEWVPECAHPGDGSRVSGSSRPSRHPWSSADKDVGSCPNSQVFLYNLTTCQQTCRSLSEADSHCLQGFAPVDGCGCPDHTFLDQKGRCVPLAKCSCYHHGLYLEAGDVVVRQEERWWYHTECVSGCVCPDGLMDDGRGGCVVEEECPCVHNKDLYSPGDKIKVDCNTWTELKLEDKHRVVIQRDEGRHVAYTTREVGQYLVVESSTGIIVIWDKRTTVFIKLAPSYKGTVCGLCGNFDDRSSNDFTTRDHMVVSSELDFGNSWKEAPTCPDVDPTPFYEACVHDSCSCDTGGDCECFCSAVASYAQECTKVEACVFWRTPDLTINGIHSNISMSYLEGERGRPGAGMMADEPGGLAQKPEVVWWEVLRSVQSRAVGEHFRHRSAEAPVGAGIRAENQ</sequence>
<proteinExistence type="predicted"/>
<feature type="domain" description="VWFD" evidence="4">
    <location>
        <begin position="120"/>
        <end position="323"/>
    </location>
</feature>
<accession>A0ABQ9T8R8</accession>
<dbReference type="PANTHER" id="PTHR11339:SF371">
    <property type="entry name" value="MUCIN-2"/>
    <property type="match status" value="1"/>
</dbReference>
<evidence type="ECO:0000313" key="5">
    <source>
        <dbReference type="EMBL" id="KAK2081105.1"/>
    </source>
</evidence>
<keyword evidence="1" id="KW-1015">Disulfide bond</keyword>
<dbReference type="InterPro" id="IPR002919">
    <property type="entry name" value="TIL_dom"/>
</dbReference>
<feature type="compositionally biased region" description="Low complexity" evidence="3">
    <location>
        <begin position="64"/>
        <end position="74"/>
    </location>
</feature>
<feature type="compositionally biased region" description="Low complexity" evidence="3">
    <location>
        <begin position="10"/>
        <end position="22"/>
    </location>
</feature>
<dbReference type="InterPro" id="IPR001846">
    <property type="entry name" value="VWF_type-D"/>
</dbReference>
<feature type="region of interest" description="Disordered" evidence="3">
    <location>
        <begin position="1"/>
        <end position="42"/>
    </location>
</feature>
<keyword evidence="2" id="KW-0325">Glycoprotein</keyword>
<name>A0ABQ9T8R8_SAGOE</name>
<evidence type="ECO:0000256" key="1">
    <source>
        <dbReference type="ARBA" id="ARBA00023157"/>
    </source>
</evidence>
<dbReference type="InterPro" id="IPR050780">
    <property type="entry name" value="Mucin_vWF_Thrombospondin_sf"/>
</dbReference>
<dbReference type="InterPro" id="IPR014853">
    <property type="entry name" value="VWF/SSPO/ZAN-like_Cys-rich_dom"/>
</dbReference>
<comment type="caution">
    <text evidence="5">The sequence shown here is derived from an EMBL/GenBank/DDBJ whole genome shotgun (WGS) entry which is preliminary data.</text>
</comment>
<feature type="region of interest" description="Disordered" evidence="3">
    <location>
        <begin position="64"/>
        <end position="86"/>
    </location>
</feature>
<dbReference type="Pfam" id="PF00094">
    <property type="entry name" value="VWD"/>
    <property type="match status" value="1"/>
</dbReference>
<evidence type="ECO:0000256" key="3">
    <source>
        <dbReference type="SAM" id="MobiDB-lite"/>
    </source>
</evidence>
<evidence type="ECO:0000259" key="4">
    <source>
        <dbReference type="PROSITE" id="PS51233"/>
    </source>
</evidence>